<accession>A0A5N5WNT5</accession>
<keyword evidence="3" id="KW-1185">Reference proteome</keyword>
<dbReference type="EMBL" id="ML732369">
    <property type="protein sequence ID" value="KAB8068860.1"/>
    <property type="molecule type" value="Genomic_DNA"/>
</dbReference>
<evidence type="ECO:0000259" key="1">
    <source>
        <dbReference type="Pfam" id="PF13417"/>
    </source>
</evidence>
<dbReference type="AlphaFoldDB" id="A0A5N5WNT5"/>
<gene>
    <name evidence="2" type="ORF">BDV29DRAFT_161978</name>
</gene>
<name>A0A5N5WNT5_9EURO</name>
<protein>
    <recommendedName>
        <fullName evidence="1">GST N-terminal domain-containing protein</fullName>
    </recommendedName>
</protein>
<dbReference type="InterPro" id="IPR036249">
    <property type="entry name" value="Thioredoxin-like_sf"/>
</dbReference>
<dbReference type="Gene3D" id="3.40.30.10">
    <property type="entry name" value="Glutaredoxin"/>
    <property type="match status" value="1"/>
</dbReference>
<evidence type="ECO:0000313" key="2">
    <source>
        <dbReference type="EMBL" id="KAB8068860.1"/>
    </source>
</evidence>
<sequence length="240" mass="27598">MVRFTILIALRDRSPSTRELAKIKYRLVNLHRNETLEEDYILHVNPRGRVPALTAKSLPGPLTDSLSISYWICEQHPSLIPEIHRTTIQRLLSQLHRIQVENPNPAVDDLLARDDITPEYRRALEYKRDCERKHVGPVLDDSDGERMTDKAKLLFSDVLIEYEKFNHGGIWIFGDDTGPTVLDTHIVPFIVRLIDIHLKELVPSQMLTYAKSIMGLSEWNEVMQGRPTVWNSSLGSVDQL</sequence>
<reference evidence="2 3" key="1">
    <citation type="submission" date="2019-04" db="EMBL/GenBank/DDBJ databases">
        <title>Friends and foes A comparative genomics study of 23 Aspergillus species from section Flavi.</title>
        <authorList>
            <consortium name="DOE Joint Genome Institute"/>
            <person name="Kjaerbolling I."/>
            <person name="Vesth T."/>
            <person name="Frisvad J.C."/>
            <person name="Nybo J.L."/>
            <person name="Theobald S."/>
            <person name="Kildgaard S."/>
            <person name="Isbrandt T."/>
            <person name="Kuo A."/>
            <person name="Sato A."/>
            <person name="Lyhne E.K."/>
            <person name="Kogle M.E."/>
            <person name="Wiebenga A."/>
            <person name="Kun R.S."/>
            <person name="Lubbers R.J."/>
            <person name="Makela M.R."/>
            <person name="Barry K."/>
            <person name="Chovatia M."/>
            <person name="Clum A."/>
            <person name="Daum C."/>
            <person name="Haridas S."/>
            <person name="He G."/>
            <person name="LaButti K."/>
            <person name="Lipzen A."/>
            <person name="Mondo S."/>
            <person name="Riley R."/>
            <person name="Salamov A."/>
            <person name="Simmons B.A."/>
            <person name="Magnuson J.K."/>
            <person name="Henrissat B."/>
            <person name="Mortensen U.H."/>
            <person name="Larsen T.O."/>
            <person name="Devries R.P."/>
            <person name="Grigoriev I.V."/>
            <person name="Machida M."/>
            <person name="Baker S.E."/>
            <person name="Andersen M.R."/>
        </authorList>
    </citation>
    <scope>NUCLEOTIDE SEQUENCE [LARGE SCALE GENOMIC DNA]</scope>
    <source>
        <strain evidence="2 3">CBS 151.66</strain>
    </source>
</reference>
<dbReference type="OrthoDB" id="412788at2759"/>
<proteinExistence type="predicted"/>
<organism evidence="2 3">
    <name type="scientific">Aspergillus leporis</name>
    <dbReference type="NCBI Taxonomy" id="41062"/>
    <lineage>
        <taxon>Eukaryota</taxon>
        <taxon>Fungi</taxon>
        <taxon>Dikarya</taxon>
        <taxon>Ascomycota</taxon>
        <taxon>Pezizomycotina</taxon>
        <taxon>Eurotiomycetes</taxon>
        <taxon>Eurotiomycetidae</taxon>
        <taxon>Eurotiales</taxon>
        <taxon>Aspergillaceae</taxon>
        <taxon>Aspergillus</taxon>
        <taxon>Aspergillus subgen. Circumdati</taxon>
    </lineage>
</organism>
<dbReference type="Proteomes" id="UP000326565">
    <property type="component" value="Unassembled WGS sequence"/>
</dbReference>
<dbReference type="InterPro" id="IPR004045">
    <property type="entry name" value="Glutathione_S-Trfase_N"/>
</dbReference>
<evidence type="ECO:0000313" key="3">
    <source>
        <dbReference type="Proteomes" id="UP000326565"/>
    </source>
</evidence>
<feature type="domain" description="GST N-terminal" evidence="1">
    <location>
        <begin position="18"/>
        <end position="77"/>
    </location>
</feature>
<dbReference type="Pfam" id="PF13417">
    <property type="entry name" value="GST_N_3"/>
    <property type="match status" value="1"/>
</dbReference>
<dbReference type="SUPFAM" id="SSF52833">
    <property type="entry name" value="Thioredoxin-like"/>
    <property type="match status" value="1"/>
</dbReference>